<keyword evidence="2" id="KW-0413">Isomerase</keyword>
<protein>
    <recommendedName>
        <fullName evidence="4">Aspartate racemase</fullName>
    </recommendedName>
</protein>
<dbReference type="PROSITE" id="PS00924">
    <property type="entry name" value="ASP_GLU_RACEMASE_2"/>
    <property type="match status" value="1"/>
</dbReference>
<dbReference type="SUPFAM" id="SSF53681">
    <property type="entry name" value="Aspartate/glutamate racemase"/>
    <property type="match status" value="2"/>
</dbReference>
<evidence type="ECO:0000256" key="1">
    <source>
        <dbReference type="ARBA" id="ARBA00007847"/>
    </source>
</evidence>
<proteinExistence type="inferred from homology"/>
<dbReference type="GO" id="GO:0047661">
    <property type="term" value="F:amino-acid racemase activity"/>
    <property type="evidence" value="ECO:0007669"/>
    <property type="project" value="InterPro"/>
</dbReference>
<organism evidence="3">
    <name type="scientific">Strombidium inclinatum</name>
    <dbReference type="NCBI Taxonomy" id="197538"/>
    <lineage>
        <taxon>Eukaryota</taxon>
        <taxon>Sar</taxon>
        <taxon>Alveolata</taxon>
        <taxon>Ciliophora</taxon>
        <taxon>Intramacronucleata</taxon>
        <taxon>Spirotrichea</taxon>
        <taxon>Oligotrichia</taxon>
        <taxon>Strombidiidae</taxon>
        <taxon>Strombidium</taxon>
    </lineage>
</organism>
<dbReference type="InterPro" id="IPR004380">
    <property type="entry name" value="Asp_race"/>
</dbReference>
<dbReference type="NCBIfam" id="TIGR00035">
    <property type="entry name" value="asp_race"/>
    <property type="match status" value="1"/>
</dbReference>
<dbReference type="InterPro" id="IPR033134">
    <property type="entry name" value="Asp/Glu_racemase_AS_2"/>
</dbReference>
<name>A0A7S3IXX3_9SPIT</name>
<dbReference type="EMBL" id="HBIH01041171">
    <property type="protein sequence ID" value="CAE0335939.1"/>
    <property type="molecule type" value="Transcribed_RNA"/>
</dbReference>
<dbReference type="Gene3D" id="3.40.50.1860">
    <property type="match status" value="2"/>
</dbReference>
<dbReference type="InterPro" id="IPR001920">
    <property type="entry name" value="Asp/Glu_race"/>
</dbReference>
<dbReference type="Pfam" id="PF01177">
    <property type="entry name" value="Asp_Glu_race"/>
    <property type="match status" value="1"/>
</dbReference>
<dbReference type="InterPro" id="IPR015942">
    <property type="entry name" value="Asp/Glu/hydantoin_racemase"/>
</dbReference>
<gene>
    <name evidence="3" type="ORF">SINC0208_LOCUS16578</name>
</gene>
<evidence type="ECO:0000256" key="2">
    <source>
        <dbReference type="ARBA" id="ARBA00023235"/>
    </source>
</evidence>
<dbReference type="AlphaFoldDB" id="A0A7S3IXX3"/>
<reference evidence="3" key="1">
    <citation type="submission" date="2021-01" db="EMBL/GenBank/DDBJ databases">
        <authorList>
            <person name="Corre E."/>
            <person name="Pelletier E."/>
            <person name="Niang G."/>
            <person name="Scheremetjew M."/>
            <person name="Finn R."/>
            <person name="Kale V."/>
            <person name="Holt S."/>
            <person name="Cochrane G."/>
            <person name="Meng A."/>
            <person name="Brown T."/>
            <person name="Cohen L."/>
        </authorList>
    </citation>
    <scope>NUCLEOTIDE SEQUENCE</scope>
    <source>
        <strain evidence="3">S3</strain>
    </source>
</reference>
<dbReference type="PANTHER" id="PTHR21198">
    <property type="entry name" value="GLUTAMATE RACEMASE"/>
    <property type="match status" value="1"/>
</dbReference>
<sequence length="210" mass="22608">MSKNLKRANVDFVVCACNTAHAFQKDIEEGCGEVPFVSMIEVTSNKVLENIEQTGGSKKCGILGGGGCIEAGLFQRSLSARGIEPVTPCKENQDLLQSIIYRIKAGDKGDEVIQDFVTLLKELKEENNCSQIILGCTELPLIIEESMAIYDGVSAENLVDSSEVMVEAVVRIAKGDLEIEQAMDFSSEGHKEKSSTAEILSTAASAELAE</sequence>
<evidence type="ECO:0000313" key="3">
    <source>
        <dbReference type="EMBL" id="CAE0335939.1"/>
    </source>
</evidence>
<comment type="similarity">
    <text evidence="1">Belongs to the aspartate/glutamate racemases family.</text>
</comment>
<accession>A0A7S3IXX3</accession>
<evidence type="ECO:0008006" key="4">
    <source>
        <dbReference type="Google" id="ProtNLM"/>
    </source>
</evidence>
<dbReference type="PANTHER" id="PTHR21198:SF7">
    <property type="entry name" value="ASPARTATE-GLUTAMATE RACEMASE FAMILY"/>
    <property type="match status" value="1"/>
</dbReference>